<dbReference type="Gramene" id="KOM26196">
    <property type="protein sequence ID" value="KOM26196"/>
    <property type="gene ID" value="LR48_Vigan238s002900"/>
</dbReference>
<dbReference type="STRING" id="3914.A0A0L9T766"/>
<organism evidence="5 6">
    <name type="scientific">Phaseolus angularis</name>
    <name type="common">Azuki bean</name>
    <name type="synonym">Vigna angularis</name>
    <dbReference type="NCBI Taxonomy" id="3914"/>
    <lineage>
        <taxon>Eukaryota</taxon>
        <taxon>Viridiplantae</taxon>
        <taxon>Streptophyta</taxon>
        <taxon>Embryophyta</taxon>
        <taxon>Tracheophyta</taxon>
        <taxon>Spermatophyta</taxon>
        <taxon>Magnoliopsida</taxon>
        <taxon>eudicotyledons</taxon>
        <taxon>Gunneridae</taxon>
        <taxon>Pentapetalae</taxon>
        <taxon>rosids</taxon>
        <taxon>fabids</taxon>
        <taxon>Fabales</taxon>
        <taxon>Fabaceae</taxon>
        <taxon>Papilionoideae</taxon>
        <taxon>50 kb inversion clade</taxon>
        <taxon>NPAAA clade</taxon>
        <taxon>indigoferoid/millettioid clade</taxon>
        <taxon>Phaseoleae</taxon>
        <taxon>Vigna</taxon>
    </lineage>
</organism>
<dbReference type="InterPro" id="IPR045000">
    <property type="entry name" value="TR"/>
</dbReference>
<dbReference type="GO" id="GO:0016020">
    <property type="term" value="C:membrane"/>
    <property type="evidence" value="ECO:0007669"/>
    <property type="project" value="InterPro"/>
</dbReference>
<proteinExistence type="inferred from homology"/>
<dbReference type="SUPFAM" id="SSF51735">
    <property type="entry name" value="NAD(P)-binding Rossmann-fold domains"/>
    <property type="match status" value="1"/>
</dbReference>
<dbReference type="InterPro" id="IPR013601">
    <property type="entry name" value="FAE1_typ3_polyketide_synth"/>
</dbReference>
<evidence type="ECO:0000256" key="1">
    <source>
        <dbReference type="ARBA" id="ARBA00022857"/>
    </source>
</evidence>
<feature type="domain" description="FAE" evidence="4">
    <location>
        <begin position="130"/>
        <end position="211"/>
    </location>
</feature>
<keyword evidence="2" id="KW-0560">Oxidoreductase</keyword>
<evidence type="ECO:0000256" key="3">
    <source>
        <dbReference type="ARBA" id="ARBA00025714"/>
    </source>
</evidence>
<sequence>MGETNSGSKSSRWCLQGMTALVTGGSKGIGYAIVEELAELGATVHTCSRNEAELSESLKEWTTKGYRVTGSVCDMTSRVNREELIARVSSQFNGKLNILLQGIIKIFLIHNKLEKEQKIPATWGGMGCSAKLIVNHYKLRSNIKSYNLGGMGCSAKLISVDLAKDLLKANPNSYTLVLNTENITLNWYFGNDYSMLLYNCISRMNDTIVLIFIYQITFMFECNIKK</sequence>
<dbReference type="GO" id="GO:0006633">
    <property type="term" value="P:fatty acid biosynthetic process"/>
    <property type="evidence" value="ECO:0007669"/>
    <property type="project" value="InterPro"/>
</dbReference>
<gene>
    <name evidence="5" type="ORF">LR48_Vigan238s002900</name>
</gene>
<evidence type="ECO:0000259" key="4">
    <source>
        <dbReference type="Pfam" id="PF08392"/>
    </source>
</evidence>
<dbReference type="GO" id="GO:0016747">
    <property type="term" value="F:acyltransferase activity, transferring groups other than amino-acyl groups"/>
    <property type="evidence" value="ECO:0007669"/>
    <property type="project" value="InterPro"/>
</dbReference>
<dbReference type="AlphaFoldDB" id="A0A0L9T766"/>
<protein>
    <recommendedName>
        <fullName evidence="4">FAE domain-containing protein</fullName>
    </recommendedName>
</protein>
<reference evidence="6" key="1">
    <citation type="journal article" date="2015" name="Proc. Natl. Acad. Sci. U.S.A.">
        <title>Genome sequencing of adzuki bean (Vigna angularis) provides insight into high starch and low fat accumulation and domestication.</title>
        <authorList>
            <person name="Yang K."/>
            <person name="Tian Z."/>
            <person name="Chen C."/>
            <person name="Luo L."/>
            <person name="Zhao B."/>
            <person name="Wang Z."/>
            <person name="Yu L."/>
            <person name="Li Y."/>
            <person name="Sun Y."/>
            <person name="Li W."/>
            <person name="Chen Y."/>
            <person name="Li Y."/>
            <person name="Zhang Y."/>
            <person name="Ai D."/>
            <person name="Zhao J."/>
            <person name="Shang C."/>
            <person name="Ma Y."/>
            <person name="Wu B."/>
            <person name="Wang M."/>
            <person name="Gao L."/>
            <person name="Sun D."/>
            <person name="Zhang P."/>
            <person name="Guo F."/>
            <person name="Wang W."/>
            <person name="Li Y."/>
            <person name="Wang J."/>
            <person name="Varshney R.K."/>
            <person name="Wang J."/>
            <person name="Ling H.Q."/>
            <person name="Wan P."/>
        </authorList>
    </citation>
    <scope>NUCLEOTIDE SEQUENCE</scope>
    <source>
        <strain evidence="6">cv. Jingnong 6</strain>
    </source>
</reference>
<comment type="similarity">
    <text evidence="3">Belongs to the short-chain dehydrogenases/reductases (SDR) family. SDR65C subfamily.</text>
</comment>
<dbReference type="SUPFAM" id="SSF53901">
    <property type="entry name" value="Thiolase-like"/>
    <property type="match status" value="1"/>
</dbReference>
<evidence type="ECO:0000313" key="6">
    <source>
        <dbReference type="Proteomes" id="UP000053144"/>
    </source>
</evidence>
<dbReference type="GO" id="GO:0016491">
    <property type="term" value="F:oxidoreductase activity"/>
    <property type="evidence" value="ECO:0007669"/>
    <property type="project" value="UniProtKB-KW"/>
</dbReference>
<dbReference type="EMBL" id="KQ258309">
    <property type="protein sequence ID" value="KOM26196.1"/>
    <property type="molecule type" value="Genomic_DNA"/>
</dbReference>
<accession>A0A0L9T766</accession>
<dbReference type="PANTHER" id="PTHR42898">
    <property type="entry name" value="TROPINONE REDUCTASE"/>
    <property type="match status" value="1"/>
</dbReference>
<dbReference type="Gene3D" id="3.40.47.10">
    <property type="match status" value="1"/>
</dbReference>
<name>A0A0L9T766_PHAAN</name>
<keyword evidence="1" id="KW-0521">NADP</keyword>
<dbReference type="InterPro" id="IPR036291">
    <property type="entry name" value="NAD(P)-bd_dom_sf"/>
</dbReference>
<dbReference type="Pfam" id="PF08392">
    <property type="entry name" value="FAE1_CUT1_RppA"/>
    <property type="match status" value="1"/>
</dbReference>
<dbReference type="PANTHER" id="PTHR42898:SF79">
    <property type="entry name" value="NAD(P)-BINDING ROSSMANN-FOLD PROTEIN"/>
    <property type="match status" value="1"/>
</dbReference>
<dbReference type="InterPro" id="IPR002347">
    <property type="entry name" value="SDR_fam"/>
</dbReference>
<dbReference type="InterPro" id="IPR016039">
    <property type="entry name" value="Thiolase-like"/>
</dbReference>
<dbReference type="Proteomes" id="UP000053144">
    <property type="component" value="Unassembled WGS sequence"/>
</dbReference>
<evidence type="ECO:0000313" key="5">
    <source>
        <dbReference type="EMBL" id="KOM26196.1"/>
    </source>
</evidence>
<dbReference type="Pfam" id="PF00106">
    <property type="entry name" value="adh_short"/>
    <property type="match status" value="1"/>
</dbReference>
<dbReference type="Gene3D" id="3.40.50.720">
    <property type="entry name" value="NAD(P)-binding Rossmann-like Domain"/>
    <property type="match status" value="1"/>
</dbReference>
<evidence type="ECO:0000256" key="2">
    <source>
        <dbReference type="ARBA" id="ARBA00023002"/>
    </source>
</evidence>